<dbReference type="EMBL" id="QXGC01000007">
    <property type="protein sequence ID" value="KAE9255870.1"/>
    <property type="molecule type" value="Genomic_DNA"/>
</dbReference>
<dbReference type="EMBL" id="QXFZ01000002">
    <property type="protein sequence ID" value="KAE9141627.1"/>
    <property type="molecule type" value="Genomic_DNA"/>
</dbReference>
<feature type="signal peptide" evidence="1">
    <location>
        <begin position="1"/>
        <end position="21"/>
    </location>
</feature>
<evidence type="ECO:0000313" key="9">
    <source>
        <dbReference type="EMBL" id="KAE9257967.1"/>
    </source>
</evidence>
<dbReference type="EMBL" id="QXGB01000001">
    <property type="protein sequence ID" value="KAE9238853.1"/>
    <property type="molecule type" value="Genomic_DNA"/>
</dbReference>
<gene>
    <name evidence="10" type="ORF">PF001_g42</name>
    <name evidence="9" type="ORF">PF002_g523</name>
    <name evidence="8" type="ORF">PF004_g398</name>
    <name evidence="7" type="ORF">PF005_g24</name>
    <name evidence="6" type="ORF">PF006_g24</name>
    <name evidence="5" type="ORF">PF007_g110</name>
    <name evidence="2" type="ORF">PF009_g23</name>
    <name evidence="4" type="ORF">PF010_g434</name>
    <name evidence="3" type="ORF">PF011_g313</name>
</gene>
<dbReference type="Proteomes" id="UP000437068">
    <property type="component" value="Unassembled WGS sequence"/>
</dbReference>
<dbReference type="Proteomes" id="UP000433483">
    <property type="component" value="Unassembled WGS sequence"/>
</dbReference>
<comment type="caution">
    <text evidence="10">The sequence shown here is derived from an EMBL/GenBank/DDBJ whole genome shotgun (WGS) entry which is preliminary data.</text>
</comment>
<dbReference type="Proteomes" id="UP000488956">
    <property type="component" value="Unassembled WGS sequence"/>
</dbReference>
<evidence type="ECO:0000313" key="13">
    <source>
        <dbReference type="Proteomes" id="UP000437068"/>
    </source>
</evidence>
<dbReference type="Proteomes" id="UP000476176">
    <property type="component" value="Unassembled WGS sequence"/>
</dbReference>
<evidence type="ECO:0000313" key="10">
    <source>
        <dbReference type="EMBL" id="KAE9331088.1"/>
    </source>
</evidence>
<dbReference type="OrthoDB" id="122816at2759"/>
<feature type="chain" id="PRO_5036167635" description="HAT C-terminal dimerisation domain-containing protein" evidence="1">
    <location>
        <begin position="22"/>
        <end position="61"/>
    </location>
</feature>
<dbReference type="AlphaFoldDB" id="A0A6A4F2Q7"/>
<evidence type="ECO:0000313" key="2">
    <source>
        <dbReference type="EMBL" id="KAE8950450.1"/>
    </source>
</evidence>
<evidence type="ECO:0000313" key="5">
    <source>
        <dbReference type="EMBL" id="KAE9141627.1"/>
    </source>
</evidence>
<evidence type="ECO:0000313" key="4">
    <source>
        <dbReference type="EMBL" id="KAE9139878.1"/>
    </source>
</evidence>
<evidence type="ECO:0000313" key="14">
    <source>
        <dbReference type="Proteomes" id="UP000440367"/>
    </source>
</evidence>
<evidence type="ECO:0000256" key="1">
    <source>
        <dbReference type="SAM" id="SignalP"/>
    </source>
</evidence>
<evidence type="ECO:0000313" key="18">
    <source>
        <dbReference type="Proteomes" id="UP000476176"/>
    </source>
</evidence>
<evidence type="ECO:0000313" key="11">
    <source>
        <dbReference type="Proteomes" id="UP000429523"/>
    </source>
</evidence>
<evidence type="ECO:0000313" key="15">
    <source>
        <dbReference type="Proteomes" id="UP000440732"/>
    </source>
</evidence>
<evidence type="ECO:0000313" key="6">
    <source>
        <dbReference type="EMBL" id="KAE9156067.1"/>
    </source>
</evidence>
<evidence type="ECO:0000313" key="7">
    <source>
        <dbReference type="EMBL" id="KAE9238853.1"/>
    </source>
</evidence>
<dbReference type="EMBL" id="QXFW01000006">
    <property type="protein sequence ID" value="KAE9031088.1"/>
    <property type="molecule type" value="Genomic_DNA"/>
</dbReference>
<evidence type="ECO:0000313" key="8">
    <source>
        <dbReference type="EMBL" id="KAE9255870.1"/>
    </source>
</evidence>
<proteinExistence type="predicted"/>
<organism evidence="10 13">
    <name type="scientific">Phytophthora fragariae</name>
    <dbReference type="NCBI Taxonomy" id="53985"/>
    <lineage>
        <taxon>Eukaryota</taxon>
        <taxon>Sar</taxon>
        <taxon>Stramenopiles</taxon>
        <taxon>Oomycota</taxon>
        <taxon>Peronosporomycetes</taxon>
        <taxon>Peronosporales</taxon>
        <taxon>Peronosporaceae</taxon>
        <taxon>Phytophthora</taxon>
    </lineage>
</organism>
<sequence>MSFFPLLQAVVLNVVCSNAAAERNFPTHKIVHSTMRISDCLARKFGLHACDLTRISLSVCC</sequence>
<reference evidence="11 12" key="1">
    <citation type="submission" date="2018-08" db="EMBL/GenBank/DDBJ databases">
        <title>Genomic investigation of the strawberry pathogen Phytophthora fragariae indicates pathogenicity is determined by transcriptional variation in three key races.</title>
        <authorList>
            <person name="Adams T.M."/>
            <person name="Armitage A.D."/>
            <person name="Sobczyk M.K."/>
            <person name="Bates H.J."/>
            <person name="Dunwell J.M."/>
            <person name="Nellist C.F."/>
            <person name="Harrison R.J."/>
        </authorList>
    </citation>
    <scope>NUCLEOTIDE SEQUENCE [LARGE SCALE GENOMIC DNA]</scope>
    <source>
        <strain evidence="10 13">A4</strain>
        <strain evidence="9 14">BC-1</strain>
        <strain evidence="8 18">BC-23</strain>
        <strain evidence="7 12">NOV-27</strain>
        <strain evidence="6 15">NOV-5</strain>
        <strain evidence="5 16">NOV-71</strain>
        <strain evidence="2 11">NOV-9</strain>
        <strain evidence="4 19">ONT-3</strain>
        <strain evidence="3 17">SCRP245</strain>
    </source>
</reference>
<evidence type="ECO:0000313" key="12">
    <source>
        <dbReference type="Proteomes" id="UP000433483"/>
    </source>
</evidence>
<protein>
    <recommendedName>
        <fullName evidence="20">HAT C-terminal dimerisation domain-containing protein</fullName>
    </recommendedName>
</protein>
<dbReference type="Proteomes" id="UP000460718">
    <property type="component" value="Unassembled WGS sequence"/>
</dbReference>
<keyword evidence="12" id="KW-1185">Reference proteome</keyword>
<evidence type="ECO:0000313" key="17">
    <source>
        <dbReference type="Proteomes" id="UP000460718"/>
    </source>
</evidence>
<dbReference type="Proteomes" id="UP000440732">
    <property type="component" value="Unassembled WGS sequence"/>
</dbReference>
<dbReference type="EMBL" id="QXFX01000008">
    <property type="protein sequence ID" value="KAE9139878.1"/>
    <property type="molecule type" value="Genomic_DNA"/>
</dbReference>
<evidence type="ECO:0000313" key="19">
    <source>
        <dbReference type="Proteomes" id="UP000488956"/>
    </source>
</evidence>
<dbReference type="Proteomes" id="UP000441208">
    <property type="component" value="Unassembled WGS sequence"/>
</dbReference>
<dbReference type="EMBL" id="QXGE01000001">
    <property type="protein sequence ID" value="KAE9331088.1"/>
    <property type="molecule type" value="Genomic_DNA"/>
</dbReference>
<keyword evidence="1" id="KW-0732">Signal</keyword>
<dbReference type="EMBL" id="QXGD01000011">
    <property type="protein sequence ID" value="KAE9257967.1"/>
    <property type="molecule type" value="Genomic_DNA"/>
</dbReference>
<dbReference type="Proteomes" id="UP000429523">
    <property type="component" value="Unassembled WGS sequence"/>
</dbReference>
<evidence type="ECO:0008006" key="20">
    <source>
        <dbReference type="Google" id="ProtNLM"/>
    </source>
</evidence>
<dbReference type="EMBL" id="QXGF01000001">
    <property type="protein sequence ID" value="KAE8950450.1"/>
    <property type="molecule type" value="Genomic_DNA"/>
</dbReference>
<name>A0A6A4F2Q7_9STRA</name>
<accession>A0A6A4F2Q7</accession>
<evidence type="ECO:0000313" key="16">
    <source>
        <dbReference type="Proteomes" id="UP000441208"/>
    </source>
</evidence>
<evidence type="ECO:0000313" key="3">
    <source>
        <dbReference type="EMBL" id="KAE9031088.1"/>
    </source>
</evidence>
<dbReference type="Proteomes" id="UP000440367">
    <property type="component" value="Unassembled WGS sequence"/>
</dbReference>
<dbReference type="EMBL" id="QXGA01000001">
    <property type="protein sequence ID" value="KAE9156067.1"/>
    <property type="molecule type" value="Genomic_DNA"/>
</dbReference>